<accession>X0YBY0</accession>
<comment type="caution">
    <text evidence="1">The sequence shown here is derived from an EMBL/GenBank/DDBJ whole genome shotgun (WGS) entry which is preliminary data.</text>
</comment>
<dbReference type="EMBL" id="BARS01051136">
    <property type="protein sequence ID" value="GAG53339.1"/>
    <property type="molecule type" value="Genomic_DNA"/>
</dbReference>
<dbReference type="AlphaFoldDB" id="X0YBY0"/>
<sequence length="119" mass="12686">MPTPTDANNTGSIAGYNSINSRVTAIVFNKIRRFGAQTFVASDSYGISYIRLYLSGFSAENSTMQCSIQGVDAQGIPDGVKAGTSEIETDDVAVGWVTFNFQSSVHLTKNSTYAIVLGC</sequence>
<reference evidence="1" key="1">
    <citation type="journal article" date="2014" name="Front. Microbiol.">
        <title>High frequency of phylogenetically diverse reductive dehalogenase-homologous genes in deep subseafloor sedimentary metagenomes.</title>
        <authorList>
            <person name="Kawai M."/>
            <person name="Futagami T."/>
            <person name="Toyoda A."/>
            <person name="Takaki Y."/>
            <person name="Nishi S."/>
            <person name="Hori S."/>
            <person name="Arai W."/>
            <person name="Tsubouchi T."/>
            <person name="Morono Y."/>
            <person name="Uchiyama I."/>
            <person name="Ito T."/>
            <person name="Fujiyama A."/>
            <person name="Inagaki F."/>
            <person name="Takami H."/>
        </authorList>
    </citation>
    <scope>NUCLEOTIDE SEQUENCE</scope>
    <source>
        <strain evidence="1">Expedition CK06-06</strain>
    </source>
</reference>
<organism evidence="1">
    <name type="scientific">marine sediment metagenome</name>
    <dbReference type="NCBI Taxonomy" id="412755"/>
    <lineage>
        <taxon>unclassified sequences</taxon>
        <taxon>metagenomes</taxon>
        <taxon>ecological metagenomes</taxon>
    </lineage>
</organism>
<proteinExistence type="predicted"/>
<evidence type="ECO:0000313" key="1">
    <source>
        <dbReference type="EMBL" id="GAG53339.1"/>
    </source>
</evidence>
<feature type="non-terminal residue" evidence="1">
    <location>
        <position position="119"/>
    </location>
</feature>
<protein>
    <submittedName>
        <fullName evidence="1">Uncharacterized protein</fullName>
    </submittedName>
</protein>
<gene>
    <name evidence="1" type="ORF">S01H1_76218</name>
</gene>
<name>X0YBY0_9ZZZZ</name>